<evidence type="ECO:0000256" key="8">
    <source>
        <dbReference type="HAMAP-Rule" id="MF_04089"/>
    </source>
</evidence>
<dbReference type="GO" id="GO:0017111">
    <property type="term" value="F:ribonucleoside triphosphate phosphatase activity"/>
    <property type="evidence" value="ECO:0007669"/>
    <property type="project" value="InterPro"/>
</dbReference>
<dbReference type="EC" id="3.6.4.-" evidence="8"/>
<feature type="binding site" evidence="8">
    <location>
        <begin position="221"/>
        <end position="223"/>
    </location>
    <ligand>
        <name>ATP</name>
        <dbReference type="ChEBI" id="CHEBI:30616"/>
    </ligand>
</feature>
<accession>A0A2D0W0V5</accession>
<evidence type="ECO:0000256" key="4">
    <source>
        <dbReference type="ARBA" id="ARBA00022840"/>
    </source>
</evidence>
<dbReference type="InterPro" id="IPR048306">
    <property type="entry name" value="Rota_NS35_C"/>
</dbReference>
<dbReference type="Gene3D" id="3.90.1400.10">
    <property type="entry name" value="Rotavirus NSP2 fragment, N-terminal domain"/>
    <property type="match status" value="1"/>
</dbReference>
<dbReference type="EMBL" id="KX257414">
    <property type="protein sequence ID" value="APA28772.1"/>
    <property type="molecule type" value="Genomic_RNA"/>
</dbReference>
<protein>
    <recommendedName>
        <fullName evidence="8">Non-structural protein 2</fullName>
        <shortName evidence="8">NSP2</shortName>
        <ecNumber evidence="8">3.6.4.-</ecNumber>
    </recommendedName>
    <alternativeName>
        <fullName evidence="8">NCVP3</fullName>
    </alternativeName>
    <alternativeName>
        <fullName evidence="8">Non-structural RNA-binding protein 35</fullName>
        <shortName evidence="8">NS35</shortName>
    </alternativeName>
</protein>
<dbReference type="InterPro" id="IPR048573">
    <property type="entry name" value="Rota_NS35_N"/>
</dbReference>
<dbReference type="GO" id="GO:0005524">
    <property type="term" value="F:ATP binding"/>
    <property type="evidence" value="ECO:0007669"/>
    <property type="project" value="UniProtKB-KW"/>
</dbReference>
<dbReference type="GO" id="GO:0019079">
    <property type="term" value="P:viral genome replication"/>
    <property type="evidence" value="ECO:0007669"/>
    <property type="project" value="UniProtKB-UniRule"/>
</dbReference>
<dbReference type="GO" id="GO:0046872">
    <property type="term" value="F:metal ion binding"/>
    <property type="evidence" value="ECO:0007669"/>
    <property type="project" value="UniProtKB-UniRule"/>
</dbReference>
<dbReference type="SUPFAM" id="SSF75347">
    <property type="entry name" value="Rotavirus NSP2 fragment, C-terminal domain"/>
    <property type="match status" value="1"/>
</dbReference>
<keyword evidence="6 8" id="KW-0694">RNA-binding</keyword>
<feature type="domain" description="Rotavirus non-structural protein 35 N-terminal" evidence="11">
    <location>
        <begin position="2"/>
        <end position="142"/>
    </location>
</feature>
<dbReference type="GO" id="GO:0030430">
    <property type="term" value="C:host cell cytoplasm"/>
    <property type="evidence" value="ECO:0007669"/>
    <property type="project" value="UniProtKB-SubCell"/>
</dbReference>
<feature type="domain" description="Rotavirus non-structural protein 35 C-terminal" evidence="10">
    <location>
        <begin position="144"/>
        <end position="316"/>
    </location>
</feature>
<evidence type="ECO:0000256" key="2">
    <source>
        <dbReference type="ARBA" id="ARBA00022741"/>
    </source>
</evidence>
<keyword evidence="2 8" id="KW-0547">Nucleotide-binding</keyword>
<proteinExistence type="inferred from homology"/>
<keyword evidence="4 8" id="KW-0067">ATP-binding</keyword>
<comment type="cofactor">
    <cofactor evidence="8 9">
        <name>Mg(2+)</name>
        <dbReference type="ChEBI" id="CHEBI:18420"/>
    </cofactor>
</comment>
<dbReference type="Pfam" id="PF21067">
    <property type="entry name" value="Rota_NS35_N"/>
    <property type="match status" value="1"/>
</dbReference>
<dbReference type="InterPro" id="IPR024068">
    <property type="entry name" value="Rotavirus_NSP2_N"/>
</dbReference>
<comment type="subcellular location">
    <subcellularLocation>
        <location evidence="8">Host cytoplasm</location>
    </subcellularLocation>
    <text evidence="8">Found in spherical cytoplasmic structures, called viral factories, that appear early after infection and are the site of viral replication and packaging.</text>
</comment>
<keyword evidence="1 8" id="KW-0479">Metal-binding</keyword>
<evidence type="ECO:0000256" key="9">
    <source>
        <dbReference type="RuleBase" id="RU364009"/>
    </source>
</evidence>
<evidence type="ECO:0000313" key="12">
    <source>
        <dbReference type="EMBL" id="APA28772.1"/>
    </source>
</evidence>
<evidence type="ECO:0000256" key="5">
    <source>
        <dbReference type="ARBA" id="ARBA00022842"/>
    </source>
</evidence>
<keyword evidence="5 8" id="KW-0460">Magnesium</keyword>
<feature type="region of interest" description="RNA-binding" evidence="8">
    <location>
        <begin position="205"/>
        <end position="241"/>
    </location>
</feature>
<feature type="binding site" evidence="8">
    <location>
        <begin position="107"/>
        <end position="109"/>
    </location>
    <ligand>
        <name>ATP</name>
        <dbReference type="ChEBI" id="CHEBI:30616"/>
    </ligand>
</feature>
<feature type="binding site" evidence="8">
    <location>
        <position position="188"/>
    </location>
    <ligand>
        <name>ATP</name>
        <dbReference type="ChEBI" id="CHEBI:30616"/>
    </ligand>
</feature>
<dbReference type="GO" id="GO:0003723">
    <property type="term" value="F:RNA binding"/>
    <property type="evidence" value="ECO:0007669"/>
    <property type="project" value="UniProtKB-UniRule"/>
</dbReference>
<comment type="similarity">
    <text evidence="8 9">Belongs to the rotavirus NSP2 family.</text>
</comment>
<evidence type="ECO:0000256" key="3">
    <source>
        <dbReference type="ARBA" id="ARBA00022801"/>
    </source>
</evidence>
<dbReference type="Gene3D" id="3.30.428.20">
    <property type="entry name" value="Rotavirus NSP2 fragment, C-terminal domain"/>
    <property type="match status" value="1"/>
</dbReference>
<dbReference type="SUPFAM" id="SSF75574">
    <property type="entry name" value="Rotavirus NSP2 fragment, N-terminal domain"/>
    <property type="match status" value="1"/>
</dbReference>
<keyword evidence="3 8" id="KW-0378">Hydrolase</keyword>
<feature type="active site" description="For NTPase and RTPase activities" evidence="8">
    <location>
        <position position="225"/>
    </location>
</feature>
<comment type="subunit">
    <text evidence="8">Homooctamer. Interacts with VP1; this interaction is weak. Interacts with NSP5; this interaction leads to up-regulation of NSP5 phosphorylation and formation of viral factories. Interacts with host DCP1A, DCP1B, DDX6, EDC4 and EIF2S1/eIF2-alpha; these interactions are probably part of the sequestration of some host SGs and PBs proteins in viral factories.</text>
</comment>
<evidence type="ECO:0000259" key="10">
    <source>
        <dbReference type="Pfam" id="PF02509"/>
    </source>
</evidence>
<sequence>MAELACFCYPTQDHDSYKFSSYTRLAIKCMLSAKVDKSLSEKFYNTLVYGIAPPPQFKKRFSTSENSRGINYDCQMFDKVSGLICSVLNQHKVNKNELQQVMSRTVSVRHLENLVLRMENAQDVLYHSKELLYKAVSIAIGLIKEQETTITAEGGDIVFQNTSFTMWKLNYLQHQLMPITDPNFIEYKITLNKDGPVAEQSVKELIAELRWQYNRFAAITHGKGHYRVVKYSTIMNHADRVYATYKTNCKLNVGHEFHQMDQRIVWQNWFAFTSSMIQGNTSDVCKKLLFQKMKQNKNEFKGLTAEKKFDEVSNVGV</sequence>
<dbReference type="InterPro" id="IPR003668">
    <property type="entry name" value="Rotavirus_NSP2"/>
</dbReference>
<dbReference type="GO" id="GO:0004550">
    <property type="term" value="F:nucleoside diphosphate kinase activity"/>
    <property type="evidence" value="ECO:0007669"/>
    <property type="project" value="InterPro"/>
</dbReference>
<organism evidence="12">
    <name type="scientific">Rotavirus A</name>
    <dbReference type="NCBI Taxonomy" id="28875"/>
    <lineage>
        <taxon>Viruses</taxon>
        <taxon>Riboviria</taxon>
        <taxon>Orthornavirae</taxon>
        <taxon>Duplornaviricota</taxon>
        <taxon>Resentoviricetes</taxon>
        <taxon>Reovirales</taxon>
        <taxon>Sedoreoviridae</taxon>
        <taxon>Rotavirus</taxon>
        <taxon>Rotavirus alphagastroenteritidis</taxon>
    </lineage>
</organism>
<dbReference type="InterPro" id="IPR024076">
    <property type="entry name" value="Rotavirus_NSP2_C"/>
</dbReference>
<dbReference type="HAMAP" id="MF_04089">
    <property type="entry name" value="ROTA_NSP2"/>
    <property type="match status" value="1"/>
</dbReference>
<comment type="function">
    <text evidence="8">Participates in replication and packaging of the viral genome. Plays a crucial role, together with NSP5, in the formation of virus factories (viroplasms) which are large inclusions in the host cytoplasm where replication intermediates are assembled and viral RNA replication takes place. Displays ssRNA binding, NTPase, RNA triphosphatase (RTPase) and ATP-independent helix-unwinding activities. The unwinding activity may prepare and organize plus-strand RNAs for packaging and replication by removing interfering secondary structures. The RTPase activity plays a role in the removal of the gamma-phosphate from the rotavirus RNA minus strands of dsRNA genome segments. Participates in the selective exclusion of host proteins from stress granules (SG) and P bodies (PB). Participates also in the sequestration of these remodeled organelles in viral factories.</text>
</comment>
<evidence type="ECO:0000256" key="1">
    <source>
        <dbReference type="ARBA" id="ARBA00022723"/>
    </source>
</evidence>
<name>A0A2D0W0V5_9REOV</name>
<feature type="binding site" evidence="8">
    <location>
        <position position="227"/>
    </location>
    <ligand>
        <name>ATP</name>
        <dbReference type="ChEBI" id="CHEBI:30616"/>
    </ligand>
</feature>
<keyword evidence="7 8" id="KW-1035">Host cytoplasm</keyword>
<evidence type="ECO:0000256" key="6">
    <source>
        <dbReference type="ARBA" id="ARBA00022884"/>
    </source>
</evidence>
<dbReference type="Proteomes" id="UP000241235">
    <property type="component" value="Genome"/>
</dbReference>
<reference evidence="12" key="1">
    <citation type="submission" date="2016-05" db="EMBL/GenBank/DDBJ databases">
        <title>Complete genome sequence of a rare G20P[28] RVA with novel gene segments detected in a child from Suriname.</title>
        <authorList>
            <person name="Esona M.D."/>
            <person name="Roy S."/>
            <person name="Rungsrisuriyachai K."/>
            <person name="Hermelijn S."/>
            <person name="Rey-Benito G."/>
            <person name="Bowen M.D."/>
        </authorList>
    </citation>
    <scope>NUCLEOTIDE SEQUENCE [LARGE SCALE GENOMIC DNA]</scope>
    <source>
        <strain evidence="12">RVA/Human-wt/SUR/2014735512/2013/G20P[28]</strain>
    </source>
</reference>
<evidence type="ECO:0000256" key="7">
    <source>
        <dbReference type="ARBA" id="ARBA00023200"/>
    </source>
</evidence>
<evidence type="ECO:0000259" key="11">
    <source>
        <dbReference type="Pfam" id="PF21067"/>
    </source>
</evidence>
<dbReference type="Pfam" id="PF02509">
    <property type="entry name" value="Rota_NS35_C"/>
    <property type="match status" value="1"/>
</dbReference>